<dbReference type="Pfam" id="PF12372">
    <property type="entry name" value="Htt_N-HEAT"/>
    <property type="match status" value="1"/>
</dbReference>
<dbReference type="InterPro" id="IPR011989">
    <property type="entry name" value="ARM-like"/>
</dbReference>
<sequence length="2514" mass="280544">MVDSNIVKIQIELYNEIKRNGPARILRAALWRFGLLSHMIRPSRGKAYVSNLIPCIVIIAHRSEDTVIETLSQSLPLILKVLGPFMTDKDVKNLLKVFFENISSPQAAFRRAAANMILTTCINCRKPQFFLNYVLNYLLDIMTTTRNAEDYPATIIGGFGCLRVILPYICKPSEPQDVEMQQIDSLLHIYELCLHYTKWHSDHNVVNAALETLAQLLKMPPKPLVSVLLSSEGITQSRIINQNACAPSLGQMSISSASTAYGGNSDSILNLIHEPDVPEITPNIEKWIADTETILPVACNPQTQNECGTSDAAEMKEKISESYCGLKIGAINNDEVVEESSDIESEIEKSEKTPYPSLQSERLKDEDYSEEATLSFASPKKSSLDFALYEADVGSFTDSDMPVKFCCRYLVSSFLLAGKPGHLISDKLFRVSVKSLALTCVGYILKLYPHLFTMTVAKESSCNEMNQLIADILLFANHSDPQIRGNVAMVIGIFLKSVFVQYGGSFQNFETECSIQKGHKSASLGDLIKLLLNGLNDDSATTCRQTLDALNLCLSELLDSVSNEHGLAILTILPKLVKNPYFLVKVKLVDLLSKLSYITIEHITGQSLFQEHFIDVIIALLGDQDQRVRHAASDAIVKSIPCLYFRHPQEDTVTRKATQYTQQFLNAVTSSISELSSYQDKHKPFVNTSVKPFVFLNHYNGVNYDSSVEYSLSRIVNILTEILTVHSSKYLIYGCCETLFRLSETYPTTVYARGWDCILTKTLPKRSKKSSDRSESSDISFANEMISSPVSSGLLSLTLPLLTSSTISLDLSTHRHLILLAGNLASGLAVCNFKTGGDPTKLWNMCKDRYMELLLTHITRVLNIFVHVVDEVQLIQASAKPVFSSLSSTQTLSPKKRIVSEQKSKEKGERIGLRSGKEHMGTFIGVPHYMRIHDILKAAHSNYLVTLQHEASEMYVSLLNAMLDVLSQILEIASVNEAGKIAEEVLCYLKTTVVLSPTATVRCVQQLLKCLFGTNVCAQWSELDVQKSTDRCGTLRDDIGGFYNQCFQYPARQMANTIKCIGNNCRGENEPDTGWIGLLRRKGDRKFSSVFKTLARSSDQKTSVASFIRLFEPMVIKSLKQYTVTSNIALQCQVLMLLSQLVQLKVNYCLLDSDKIFIGFVLKQFEFIEEGHVQQTEDLLPRIFNFLVHLSYEKNHSKAIIGIPKIIQLCDGLMASGQPAITHCIPALAPVIEDIFLIRNGSSSVVEQRELETTRDVLIAMLLRLVEYHEIVELLALCLAESRFSGDGNGEEKWRRWSRLTMDTVLPILAAGKLRIESEKAHVALVKLFAAVSPTVFRPVDPLLKILFTASISTTASSLKLKRWLGMINVVLLSLISCAKEEAMLARLLDLNVCVTDVSHLFSPHQCLDSSSSSHECSMDPLNALSIQSRQVPPEHILARFIFKVINLISAKVFNLLGLVNHKSADPFVGFSDYTADDNYLVHQFAFFLQLCIHMFESGSHCKVANATMQMIQGRNVSDEEKLLVDDLNCLMLGIGSVCPTVTCQWAYLMILLGRGGIILFCDYICENLNDVEPLTWLLVNHIEEAVDIAAESPCIEGAHHSQSGAVIMTLIPRLLSTKYLALSRMAAKIASRRVEILLTTSAEDAIDQLSKDDLVKIMDILQTTKLARKHGGLVRLRCCHASAGNNPMELAQLLKDLDFDDCLSILSCKEFNLKILKHCIILGARLSVEKCQELEFGQAQCEKDFHFNASPLPHQIYNPEAEANSSGKELKYAARFSELMSDPLYWEILFTIIPTVKIYMKTLPKLAKYNVAKIDVRFEEDIAKSKPHDMNLALSCAAEILRHAAPSKIFGDSARYTWALAPALRDDETKDYARACIQMASIVAWLEKRQVEGFSTRDIPPYLFKTIKSLVVSISRQPLVNSYILTPPLVWKRGTGHTVGSGPTKCYFPLLSSESNLLQEVDILEQFIYRNENTSKEDVAALIQASGLAVQAITRLLLQTLLLPCPGNPDASVLIHHPRDPQLSVHKVSSQKLYAIQELLLWKGNVERAAMTSDRFTYSQLSVSYLWSLCNLYEDKLNASVLDLKNRRNDALMSASLDLDSCLHFLIEHYTIWMSPQAKTPYQWMLDVCLEVSRLHPTENAILHQYLAISTCKAAAVLTPLDLDTLDKVKRIVDINFKSGFLASRVSALHGSLYLLQSAVLTKCEETMNIIHPLAIEYIQKHIDSQDSNSISSQSEEHQGIMWALVFFLLEHAEDTPPDAEAPAVLELVLSLVTSQNLSYGLHQMLLQGLERLVATKSVVGKVAEQIIKIAIDRMKQPSPLLALPALQLLLTCMYTEAADRLNRPGVEEPLPDVEPETLVRSIERISAIFDKIRKGHPMEVEVLCTVLSSVLGDFFPPSEILTKVIGEFLSPQQPHPRLLSAVVFKVCLRESVYLHGNGAPSRLGGFQFTEFHSELADGDVDLVSVLFLYKRVDEQLVESFLSKESQKKAFVETFEAAAKEPGTPFSDILASF</sequence>
<dbReference type="SUPFAM" id="SSF48371">
    <property type="entry name" value="ARM repeat"/>
    <property type="match status" value="1"/>
</dbReference>
<comment type="subcellular location">
    <subcellularLocation>
        <location evidence="3">Cytoplasm</location>
    </subcellularLocation>
    <subcellularLocation>
        <location evidence="2">Nucleus</location>
    </subcellularLocation>
</comment>
<dbReference type="InterPro" id="IPR048412">
    <property type="entry name" value="Htt_bridge"/>
</dbReference>
<name>A0A0J7NRM2_LASNI</name>
<dbReference type="GO" id="GO:0005737">
    <property type="term" value="C:cytoplasm"/>
    <property type="evidence" value="ECO:0007669"/>
    <property type="project" value="UniProtKB-SubCell"/>
</dbReference>
<evidence type="ECO:0000256" key="4">
    <source>
        <dbReference type="ARBA" id="ARBA00007153"/>
    </source>
</evidence>
<dbReference type="PANTHER" id="PTHR10170:SF10">
    <property type="entry name" value="HUNTINGTIN"/>
    <property type="match status" value="1"/>
</dbReference>
<gene>
    <name evidence="8" type="ORF">RF55_4728</name>
</gene>
<dbReference type="InterPro" id="IPR016024">
    <property type="entry name" value="ARM-type_fold"/>
</dbReference>
<dbReference type="Gene3D" id="1.25.10.10">
    <property type="entry name" value="Leucine-rich Repeat Variant"/>
    <property type="match status" value="2"/>
</dbReference>
<evidence type="ECO:0000256" key="7">
    <source>
        <dbReference type="SAM" id="MobiDB-lite"/>
    </source>
</evidence>
<evidence type="ECO:0000256" key="5">
    <source>
        <dbReference type="ARBA" id="ARBA00022490"/>
    </source>
</evidence>
<dbReference type="InterPro" id="IPR000091">
    <property type="entry name" value="Huntingtin"/>
</dbReference>
<feature type="region of interest" description="Disordered" evidence="7">
    <location>
        <begin position="339"/>
        <end position="364"/>
    </location>
</feature>
<evidence type="ECO:0000256" key="2">
    <source>
        <dbReference type="ARBA" id="ARBA00004123"/>
    </source>
</evidence>
<evidence type="ECO:0000256" key="1">
    <source>
        <dbReference type="ARBA" id="ARBA00002907"/>
    </source>
</evidence>
<dbReference type="InterPro" id="IPR048411">
    <property type="entry name" value="Htt_N_HEAT_rpt-1"/>
</dbReference>
<dbReference type="PRINTS" id="PR00375">
    <property type="entry name" value="HUNTINGTIN"/>
</dbReference>
<keyword evidence="9" id="KW-1185">Reference proteome</keyword>
<dbReference type="Pfam" id="PF20927">
    <property type="entry name" value="Htt_C-HEAT"/>
    <property type="match status" value="2"/>
</dbReference>
<dbReference type="InterPro" id="IPR028426">
    <property type="entry name" value="Huntingtin_fam"/>
</dbReference>
<dbReference type="PaxDb" id="67767-A0A0J7NRM2"/>
<comment type="function">
    <text evidence="1">May play a role in microtubule-mediated transport or vesicle function.</text>
</comment>
<dbReference type="STRING" id="67767.A0A0J7NRM2"/>
<dbReference type="Proteomes" id="UP000036403">
    <property type="component" value="Unassembled WGS sequence"/>
</dbReference>
<evidence type="ECO:0000256" key="6">
    <source>
        <dbReference type="ARBA" id="ARBA00023242"/>
    </source>
</evidence>
<keyword evidence="6" id="KW-0539">Nucleus</keyword>
<protein>
    <submittedName>
        <fullName evidence="8">Huntingtin-like isoform x1 protein</fullName>
    </submittedName>
</protein>
<dbReference type="EMBL" id="LBMM01002249">
    <property type="protein sequence ID" value="KMQ95075.1"/>
    <property type="molecule type" value="Genomic_DNA"/>
</dbReference>
<keyword evidence="5" id="KW-0963">Cytoplasm</keyword>
<dbReference type="Pfam" id="PF20926">
    <property type="entry name" value="Htt_N-HEAT_1"/>
    <property type="match status" value="1"/>
</dbReference>
<comment type="similarity">
    <text evidence="4">Belongs to the huntingtin family.</text>
</comment>
<organism evidence="8 9">
    <name type="scientific">Lasius niger</name>
    <name type="common">Black garden ant</name>
    <dbReference type="NCBI Taxonomy" id="67767"/>
    <lineage>
        <taxon>Eukaryota</taxon>
        <taxon>Metazoa</taxon>
        <taxon>Ecdysozoa</taxon>
        <taxon>Arthropoda</taxon>
        <taxon>Hexapoda</taxon>
        <taxon>Insecta</taxon>
        <taxon>Pterygota</taxon>
        <taxon>Neoptera</taxon>
        <taxon>Endopterygota</taxon>
        <taxon>Hymenoptera</taxon>
        <taxon>Apocrita</taxon>
        <taxon>Aculeata</taxon>
        <taxon>Formicoidea</taxon>
        <taxon>Formicidae</taxon>
        <taxon>Formicinae</taxon>
        <taxon>Lasius</taxon>
        <taxon>Lasius</taxon>
    </lineage>
</organism>
<dbReference type="Pfam" id="PF20925">
    <property type="entry name" value="Htt_bridge"/>
    <property type="match status" value="3"/>
</dbReference>
<accession>A0A0J7NRM2</accession>
<evidence type="ECO:0000313" key="9">
    <source>
        <dbReference type="Proteomes" id="UP000036403"/>
    </source>
</evidence>
<dbReference type="InterPro" id="IPR024613">
    <property type="entry name" value="Huntingtin_N_HEAT_rpt-2"/>
</dbReference>
<evidence type="ECO:0000313" key="8">
    <source>
        <dbReference type="EMBL" id="KMQ95075.1"/>
    </source>
</evidence>
<reference evidence="8 9" key="1">
    <citation type="submission" date="2015-04" db="EMBL/GenBank/DDBJ databases">
        <title>Lasius niger genome sequencing.</title>
        <authorList>
            <person name="Konorov E.A."/>
            <person name="Nikitin M.A."/>
            <person name="Kirill M.V."/>
            <person name="Chang P."/>
        </authorList>
    </citation>
    <scope>NUCLEOTIDE SEQUENCE [LARGE SCALE GENOMIC DNA]</scope>
    <source>
        <tissue evidence="8">Whole</tissue>
    </source>
</reference>
<dbReference type="InterPro" id="IPR048413">
    <property type="entry name" value="Htt_C-HEAT_rpt"/>
</dbReference>
<dbReference type="GO" id="GO:0005634">
    <property type="term" value="C:nucleus"/>
    <property type="evidence" value="ECO:0007669"/>
    <property type="project" value="UniProtKB-SubCell"/>
</dbReference>
<dbReference type="OrthoDB" id="10065698at2759"/>
<proteinExistence type="inferred from homology"/>
<dbReference type="PANTHER" id="PTHR10170">
    <property type="entry name" value="HUNTINGTON DISEASE PROTEIN"/>
    <property type="match status" value="1"/>
</dbReference>
<comment type="caution">
    <text evidence="8">The sequence shown here is derived from an EMBL/GenBank/DDBJ whole genome shotgun (WGS) entry which is preliminary data.</text>
</comment>
<evidence type="ECO:0000256" key="3">
    <source>
        <dbReference type="ARBA" id="ARBA00004496"/>
    </source>
</evidence>